<dbReference type="Pfam" id="PF01925">
    <property type="entry name" value="TauE"/>
    <property type="match status" value="1"/>
</dbReference>
<reference evidence="9 10" key="1">
    <citation type="submission" date="2015-10" db="EMBL/GenBank/DDBJ databases">
        <title>Metagenome-Assembled Genomes uncover a global brackish microbiome.</title>
        <authorList>
            <person name="Hugerth L.W."/>
            <person name="Larsson J."/>
            <person name="Alneberg J."/>
            <person name="Lindh M.V."/>
            <person name="Legrand C."/>
            <person name="Pinhassi J."/>
            <person name="Andersson A.F."/>
        </authorList>
    </citation>
    <scope>NUCLEOTIDE SEQUENCE [LARGE SCALE GENOMIC DNA]</scope>
    <source>
        <strain evidence="9">BACL26 MAG-121220-bin70</strain>
    </source>
</reference>
<feature type="transmembrane region" description="Helical" evidence="8">
    <location>
        <begin position="131"/>
        <end position="149"/>
    </location>
</feature>
<feature type="transmembrane region" description="Helical" evidence="8">
    <location>
        <begin position="230"/>
        <end position="249"/>
    </location>
</feature>
<dbReference type="EMBL" id="LICA01000153">
    <property type="protein sequence ID" value="KRO94431.1"/>
    <property type="molecule type" value="Genomic_DNA"/>
</dbReference>
<evidence type="ECO:0000313" key="10">
    <source>
        <dbReference type="Proteomes" id="UP000051213"/>
    </source>
</evidence>
<dbReference type="GO" id="GO:0005886">
    <property type="term" value="C:plasma membrane"/>
    <property type="evidence" value="ECO:0007669"/>
    <property type="project" value="UniProtKB-SubCell"/>
</dbReference>
<evidence type="ECO:0000256" key="5">
    <source>
        <dbReference type="ARBA" id="ARBA00022692"/>
    </source>
</evidence>
<dbReference type="PANTHER" id="PTHR30269">
    <property type="entry name" value="TRANSMEMBRANE PROTEIN YFCA"/>
    <property type="match status" value="1"/>
</dbReference>
<dbReference type="Proteomes" id="UP000051213">
    <property type="component" value="Unassembled WGS sequence"/>
</dbReference>
<gene>
    <name evidence="9" type="ORF">ABS24_05040</name>
</gene>
<evidence type="ECO:0000256" key="8">
    <source>
        <dbReference type="RuleBase" id="RU363041"/>
    </source>
</evidence>
<feature type="transmembrane region" description="Helical" evidence="8">
    <location>
        <begin position="76"/>
        <end position="96"/>
    </location>
</feature>
<keyword evidence="4 8" id="KW-1003">Cell membrane</keyword>
<dbReference type="PANTHER" id="PTHR30269:SF0">
    <property type="entry name" value="MEMBRANE TRANSPORTER PROTEIN YFCA-RELATED"/>
    <property type="match status" value="1"/>
</dbReference>
<sequence>MDLSLLTQLILVTIAFFAGLISSIAGSGGILTLPALLWVGLPPLTALATNKVQSSVGTLSSTWNFFRRGHLAVKPLVASIVMAIIGSIAGTLTVQAVDGATLSRLIPFLLLGIAIYFLMSPKVKQTDSAPILGLNAFAGTAALGMGFYGGFFGPGMGSIMPFLFLWLLGHNLVKATAETKLMILAVNGTSAVIFAVNGFVLWELALPMAIAQIVGARLGSNLVMTRGSGLLQPIITVVTIGVALKLLFFP</sequence>
<comment type="caution">
    <text evidence="9">The sequence shown here is derived from an EMBL/GenBank/DDBJ whole genome shotgun (WGS) entry which is preliminary data.</text>
</comment>
<feature type="transmembrane region" description="Helical" evidence="8">
    <location>
        <begin position="185"/>
        <end position="210"/>
    </location>
</feature>
<evidence type="ECO:0000256" key="7">
    <source>
        <dbReference type="ARBA" id="ARBA00023136"/>
    </source>
</evidence>
<feature type="transmembrane region" description="Helical" evidence="8">
    <location>
        <begin position="6"/>
        <end position="39"/>
    </location>
</feature>
<evidence type="ECO:0000256" key="6">
    <source>
        <dbReference type="ARBA" id="ARBA00022989"/>
    </source>
</evidence>
<dbReference type="InterPro" id="IPR052017">
    <property type="entry name" value="TSUP"/>
</dbReference>
<feature type="transmembrane region" description="Helical" evidence="8">
    <location>
        <begin position="102"/>
        <end position="119"/>
    </location>
</feature>
<organism evidence="9 10">
    <name type="scientific">SAR92 bacterium BACL26 MAG-121220-bin70</name>
    <dbReference type="NCBI Taxonomy" id="1655626"/>
    <lineage>
        <taxon>Bacteria</taxon>
        <taxon>Pseudomonadati</taxon>
        <taxon>Pseudomonadota</taxon>
        <taxon>Gammaproteobacteria</taxon>
        <taxon>Cellvibrionales</taxon>
        <taxon>Porticoccaceae</taxon>
        <taxon>SAR92 clade</taxon>
    </lineage>
</organism>
<keyword evidence="6 8" id="KW-1133">Transmembrane helix</keyword>
<evidence type="ECO:0000256" key="1">
    <source>
        <dbReference type="ARBA" id="ARBA00004651"/>
    </source>
</evidence>
<keyword evidence="3" id="KW-0813">Transport</keyword>
<keyword evidence="5 8" id="KW-0812">Transmembrane</keyword>
<name>A0A0R2U4K2_9GAMM</name>
<comment type="similarity">
    <text evidence="2 8">Belongs to the 4-toluene sulfonate uptake permease (TSUP) (TC 2.A.102) family.</text>
</comment>
<proteinExistence type="inferred from homology"/>
<evidence type="ECO:0000256" key="3">
    <source>
        <dbReference type="ARBA" id="ARBA00022448"/>
    </source>
</evidence>
<comment type="subcellular location">
    <subcellularLocation>
        <location evidence="1 8">Cell membrane</location>
        <topology evidence="1 8">Multi-pass membrane protein</topology>
    </subcellularLocation>
</comment>
<feature type="transmembrane region" description="Helical" evidence="8">
    <location>
        <begin position="155"/>
        <end position="173"/>
    </location>
</feature>
<keyword evidence="7 8" id="KW-0472">Membrane</keyword>
<evidence type="ECO:0000256" key="2">
    <source>
        <dbReference type="ARBA" id="ARBA00009142"/>
    </source>
</evidence>
<dbReference type="AlphaFoldDB" id="A0A0R2U4K2"/>
<dbReference type="InterPro" id="IPR002781">
    <property type="entry name" value="TM_pro_TauE-like"/>
</dbReference>
<accession>A0A0R2U4K2</accession>
<evidence type="ECO:0000313" key="9">
    <source>
        <dbReference type="EMBL" id="KRO94431.1"/>
    </source>
</evidence>
<evidence type="ECO:0000256" key="4">
    <source>
        <dbReference type="ARBA" id="ARBA00022475"/>
    </source>
</evidence>
<protein>
    <recommendedName>
        <fullName evidence="8">Probable membrane transporter protein</fullName>
    </recommendedName>
</protein>